<keyword evidence="1" id="KW-1133">Transmembrane helix</keyword>
<keyword evidence="1" id="KW-0472">Membrane</keyword>
<dbReference type="PhylomeDB" id="A0A068UR31"/>
<evidence type="ECO:0008006" key="5">
    <source>
        <dbReference type="Google" id="ProtNLM"/>
    </source>
</evidence>
<organism evidence="3 4">
    <name type="scientific">Coffea canephora</name>
    <name type="common">Robusta coffee</name>
    <dbReference type="NCBI Taxonomy" id="49390"/>
    <lineage>
        <taxon>Eukaryota</taxon>
        <taxon>Viridiplantae</taxon>
        <taxon>Streptophyta</taxon>
        <taxon>Embryophyta</taxon>
        <taxon>Tracheophyta</taxon>
        <taxon>Spermatophyta</taxon>
        <taxon>Magnoliopsida</taxon>
        <taxon>eudicotyledons</taxon>
        <taxon>Gunneridae</taxon>
        <taxon>Pentapetalae</taxon>
        <taxon>asterids</taxon>
        <taxon>lamiids</taxon>
        <taxon>Gentianales</taxon>
        <taxon>Rubiaceae</taxon>
        <taxon>Ixoroideae</taxon>
        <taxon>Gardenieae complex</taxon>
        <taxon>Bertiereae - Coffeeae clade</taxon>
        <taxon>Coffeeae</taxon>
        <taxon>Coffea</taxon>
    </lineage>
</organism>
<sequence>MGLRSFLQFFFILVFCHLLHLLPAVADHSSSLTLNSDTNAANHKSSKHSGGLIVLLLILGLLSVAGFSVFLFKIWQKKKRDAQQARLLKLFENDEDLEVELGIRD</sequence>
<dbReference type="AlphaFoldDB" id="A0A068UR31"/>
<gene>
    <name evidence="3" type="ORF">GSCOC_T00031552001</name>
</gene>
<evidence type="ECO:0000313" key="4">
    <source>
        <dbReference type="Proteomes" id="UP000295252"/>
    </source>
</evidence>
<dbReference type="OrthoDB" id="1929682at2759"/>
<keyword evidence="2" id="KW-0732">Signal</keyword>
<dbReference type="FunCoup" id="A0A068UR31">
    <property type="interactions" value="1963"/>
</dbReference>
<keyword evidence="1" id="KW-0812">Transmembrane</keyword>
<dbReference type="PANTHER" id="PTHR33780:SF2">
    <property type="entry name" value="PROTEIN, PUTATIVE-RELATED"/>
    <property type="match status" value="1"/>
</dbReference>
<dbReference type="STRING" id="49390.A0A068UR31"/>
<dbReference type="InParanoid" id="A0A068UR31"/>
<protein>
    <recommendedName>
        <fullName evidence="5">Transmembrane protein</fullName>
    </recommendedName>
</protein>
<feature type="transmembrane region" description="Helical" evidence="1">
    <location>
        <begin position="50"/>
        <end position="72"/>
    </location>
</feature>
<dbReference type="EMBL" id="HG739130">
    <property type="protein sequence ID" value="CDP10742.1"/>
    <property type="molecule type" value="Genomic_DNA"/>
</dbReference>
<accession>A0A068UR31</accession>
<dbReference type="PANTHER" id="PTHR33780">
    <property type="entry name" value="EXPRESSED PROTEIN"/>
    <property type="match status" value="1"/>
</dbReference>
<evidence type="ECO:0000256" key="2">
    <source>
        <dbReference type="SAM" id="SignalP"/>
    </source>
</evidence>
<keyword evidence="4" id="KW-1185">Reference proteome</keyword>
<proteinExistence type="predicted"/>
<feature type="chain" id="PRO_5001658167" description="Transmembrane protein" evidence="2">
    <location>
        <begin position="27"/>
        <end position="105"/>
    </location>
</feature>
<evidence type="ECO:0000256" key="1">
    <source>
        <dbReference type="SAM" id="Phobius"/>
    </source>
</evidence>
<dbReference type="Proteomes" id="UP000295252">
    <property type="component" value="Chromosome II"/>
</dbReference>
<feature type="signal peptide" evidence="2">
    <location>
        <begin position="1"/>
        <end position="26"/>
    </location>
</feature>
<reference evidence="4" key="1">
    <citation type="journal article" date="2014" name="Science">
        <title>The coffee genome provides insight into the convergent evolution of caffeine biosynthesis.</title>
        <authorList>
            <person name="Denoeud F."/>
            <person name="Carretero-Paulet L."/>
            <person name="Dereeper A."/>
            <person name="Droc G."/>
            <person name="Guyot R."/>
            <person name="Pietrella M."/>
            <person name="Zheng C."/>
            <person name="Alberti A."/>
            <person name="Anthony F."/>
            <person name="Aprea G."/>
            <person name="Aury J.M."/>
            <person name="Bento P."/>
            <person name="Bernard M."/>
            <person name="Bocs S."/>
            <person name="Campa C."/>
            <person name="Cenci A."/>
            <person name="Combes M.C."/>
            <person name="Crouzillat D."/>
            <person name="Da Silva C."/>
            <person name="Daddiego L."/>
            <person name="De Bellis F."/>
            <person name="Dussert S."/>
            <person name="Garsmeur O."/>
            <person name="Gayraud T."/>
            <person name="Guignon V."/>
            <person name="Jahn K."/>
            <person name="Jamilloux V."/>
            <person name="Joet T."/>
            <person name="Labadie K."/>
            <person name="Lan T."/>
            <person name="Leclercq J."/>
            <person name="Lepelley M."/>
            <person name="Leroy T."/>
            <person name="Li L.T."/>
            <person name="Librado P."/>
            <person name="Lopez L."/>
            <person name="Munoz A."/>
            <person name="Noel B."/>
            <person name="Pallavicini A."/>
            <person name="Perrotta G."/>
            <person name="Poncet V."/>
            <person name="Pot D."/>
            <person name="Priyono X."/>
            <person name="Rigoreau M."/>
            <person name="Rouard M."/>
            <person name="Rozas J."/>
            <person name="Tranchant-Dubreuil C."/>
            <person name="VanBuren R."/>
            <person name="Zhang Q."/>
            <person name="Andrade A.C."/>
            <person name="Argout X."/>
            <person name="Bertrand B."/>
            <person name="de Kochko A."/>
            <person name="Graziosi G."/>
            <person name="Henry R.J."/>
            <person name="Jayarama X."/>
            <person name="Ming R."/>
            <person name="Nagai C."/>
            <person name="Rounsley S."/>
            <person name="Sankoff D."/>
            <person name="Giuliano G."/>
            <person name="Albert V.A."/>
            <person name="Wincker P."/>
            <person name="Lashermes P."/>
        </authorList>
    </citation>
    <scope>NUCLEOTIDE SEQUENCE [LARGE SCALE GENOMIC DNA]</scope>
    <source>
        <strain evidence="4">cv. DH200-94</strain>
    </source>
</reference>
<dbReference type="Gramene" id="CDP10742">
    <property type="protein sequence ID" value="CDP10742"/>
    <property type="gene ID" value="GSCOC_T00031552001"/>
</dbReference>
<name>A0A068UR31_COFCA</name>
<evidence type="ECO:0000313" key="3">
    <source>
        <dbReference type="EMBL" id="CDP10742.1"/>
    </source>
</evidence>